<feature type="non-terminal residue" evidence="3">
    <location>
        <position position="344"/>
    </location>
</feature>
<evidence type="ECO:0000313" key="3">
    <source>
        <dbReference type="EMBL" id="CAA9313341.1"/>
    </source>
</evidence>
<dbReference type="Pfam" id="PF01425">
    <property type="entry name" value="Amidase"/>
    <property type="match status" value="1"/>
</dbReference>
<accession>A0A6J4KR91</accession>
<keyword evidence="1" id="KW-0175">Coiled coil</keyword>
<reference evidence="3" key="1">
    <citation type="submission" date="2020-02" db="EMBL/GenBank/DDBJ databases">
        <authorList>
            <person name="Meier V. D."/>
        </authorList>
    </citation>
    <scope>NUCLEOTIDE SEQUENCE</scope>
    <source>
        <strain evidence="3">AVDCRST_MAG89</strain>
    </source>
</reference>
<dbReference type="PANTHER" id="PTHR11895:SF76">
    <property type="entry name" value="INDOLEACETAMIDE HYDROLASE"/>
    <property type="match status" value="1"/>
</dbReference>
<dbReference type="InterPro" id="IPR000120">
    <property type="entry name" value="Amidase"/>
</dbReference>
<dbReference type="EMBL" id="CADCTV010000280">
    <property type="protein sequence ID" value="CAA9313341.1"/>
    <property type="molecule type" value="Genomic_DNA"/>
</dbReference>
<gene>
    <name evidence="3" type="ORF">AVDCRST_MAG89-1268</name>
</gene>
<dbReference type="GO" id="GO:0003824">
    <property type="term" value="F:catalytic activity"/>
    <property type="evidence" value="ECO:0007669"/>
    <property type="project" value="InterPro"/>
</dbReference>
<dbReference type="InterPro" id="IPR036928">
    <property type="entry name" value="AS_sf"/>
</dbReference>
<protein>
    <submittedName>
        <fullName evidence="3">Putative amidase Psyr_2260</fullName>
    </submittedName>
</protein>
<sequence length="344" mass="36285">MNQPRASTHLADLPASELAQRVRAGELSPVEVLDACLERVEQLNPRLNAVVTLNERAREDAQELERRISQGEDVGPLAVLPVGIKDVTEVAGLRTTYGSPLFAEHLPSEDALVVRRFREAGAVILGKTNTPEFAAGGNTFNAVFGRTRNPWHPEHSAGGSTGGGAVGLATGMIALAQGTDLGGSLRIPASFCGVVGIRPSVGLVPTWPSDYLWDTMQVTGPMGRTAGDVALALQAIAGPSDLSPLAQPVAGRDFVGAVRNADASGLRVAYCPDIAGIGIDTDVERVCREAVLALEGAGATVEIIDLDLSYGRKAFLALRGLWFASMLHTQREKLEHFGVNVANK</sequence>
<organism evidence="3">
    <name type="scientific">uncultured Gemmatimonadota bacterium</name>
    <dbReference type="NCBI Taxonomy" id="203437"/>
    <lineage>
        <taxon>Bacteria</taxon>
        <taxon>Pseudomonadati</taxon>
        <taxon>Gemmatimonadota</taxon>
        <taxon>environmental samples</taxon>
    </lineage>
</organism>
<feature type="coiled-coil region" evidence="1">
    <location>
        <begin position="47"/>
        <end position="74"/>
    </location>
</feature>
<dbReference type="SUPFAM" id="SSF75304">
    <property type="entry name" value="Amidase signature (AS) enzymes"/>
    <property type="match status" value="1"/>
</dbReference>
<evidence type="ECO:0000259" key="2">
    <source>
        <dbReference type="Pfam" id="PF01425"/>
    </source>
</evidence>
<dbReference type="AlphaFoldDB" id="A0A6J4KR91"/>
<evidence type="ECO:0000256" key="1">
    <source>
        <dbReference type="SAM" id="Coils"/>
    </source>
</evidence>
<proteinExistence type="predicted"/>
<feature type="domain" description="Amidase" evidence="2">
    <location>
        <begin position="31"/>
        <end position="307"/>
    </location>
</feature>
<name>A0A6J4KR91_9BACT</name>
<dbReference type="InterPro" id="IPR023631">
    <property type="entry name" value="Amidase_dom"/>
</dbReference>
<dbReference type="PANTHER" id="PTHR11895">
    <property type="entry name" value="TRANSAMIDASE"/>
    <property type="match status" value="1"/>
</dbReference>
<dbReference type="Gene3D" id="3.90.1300.10">
    <property type="entry name" value="Amidase signature (AS) domain"/>
    <property type="match status" value="1"/>
</dbReference>